<keyword evidence="2" id="KW-0472">Membrane</keyword>
<feature type="compositionally biased region" description="Basic and acidic residues" evidence="1">
    <location>
        <begin position="237"/>
        <end position="253"/>
    </location>
</feature>
<evidence type="ECO:0000256" key="2">
    <source>
        <dbReference type="SAM" id="Phobius"/>
    </source>
</evidence>
<feature type="transmembrane region" description="Helical" evidence="2">
    <location>
        <begin position="152"/>
        <end position="174"/>
    </location>
</feature>
<feature type="region of interest" description="Disordered" evidence="1">
    <location>
        <begin position="472"/>
        <end position="528"/>
    </location>
</feature>
<feature type="region of interest" description="Disordered" evidence="1">
    <location>
        <begin position="340"/>
        <end position="414"/>
    </location>
</feature>
<evidence type="ECO:0000313" key="4">
    <source>
        <dbReference type="Proteomes" id="UP001164746"/>
    </source>
</evidence>
<name>A0ABY7EUM1_MYAAR</name>
<feature type="compositionally biased region" description="Polar residues" evidence="1">
    <location>
        <begin position="508"/>
        <end position="528"/>
    </location>
</feature>
<dbReference type="EMBL" id="CP111019">
    <property type="protein sequence ID" value="WAR12642.1"/>
    <property type="molecule type" value="Genomic_DNA"/>
</dbReference>
<feature type="region of interest" description="Disordered" evidence="1">
    <location>
        <begin position="757"/>
        <end position="782"/>
    </location>
</feature>
<proteinExistence type="predicted"/>
<feature type="transmembrane region" description="Helical" evidence="2">
    <location>
        <begin position="180"/>
        <end position="201"/>
    </location>
</feature>
<feature type="region of interest" description="Disordered" evidence="1">
    <location>
        <begin position="603"/>
        <end position="623"/>
    </location>
</feature>
<organism evidence="3 4">
    <name type="scientific">Mya arenaria</name>
    <name type="common">Soft-shell clam</name>
    <dbReference type="NCBI Taxonomy" id="6604"/>
    <lineage>
        <taxon>Eukaryota</taxon>
        <taxon>Metazoa</taxon>
        <taxon>Spiralia</taxon>
        <taxon>Lophotrochozoa</taxon>
        <taxon>Mollusca</taxon>
        <taxon>Bivalvia</taxon>
        <taxon>Autobranchia</taxon>
        <taxon>Heteroconchia</taxon>
        <taxon>Euheterodonta</taxon>
        <taxon>Imparidentia</taxon>
        <taxon>Neoheterodontei</taxon>
        <taxon>Myida</taxon>
        <taxon>Myoidea</taxon>
        <taxon>Myidae</taxon>
        <taxon>Mya</taxon>
    </lineage>
</organism>
<protein>
    <submittedName>
        <fullName evidence="3">PEG3-like protein</fullName>
    </submittedName>
</protein>
<gene>
    <name evidence="3" type="ORF">MAR_026822</name>
</gene>
<feature type="transmembrane region" description="Helical" evidence="2">
    <location>
        <begin position="27"/>
        <end position="50"/>
    </location>
</feature>
<accession>A0ABY7EUM1</accession>
<sequence length="1016" mass="114750">MASKDEPRNKENGDILRKSVSEEPKSYFRWELCLIILFVLCTFFHIAAIVTPGWKIVSVAAGNSSNVTAWTSVYYVTSCVEASNRSECESKTALQTHIETYLKSTDEVEKASLDRDYNLTVRGQVDVQVAFILVVVCFIVCVVRCTRNGHHIRATLVCVILMTVACILMYHKIYEVCVQLAYVTTFLQTIAILVIVVCLFFRVVREIQGTVVTYRKREKSLEEEVRYLRWCLKKRDSRNSDRRPTPRDRRPRVQSDNNEPPPKKITVDELLSRSHSVSAPRQKTSSDITPLVKEFGVNTETQTEVRDESVVTKKDDADNVKRSRSFNATYATENEKGVRYPNRAHSSNTLPRNVRPFNYMDPASGDAKVNETPKWRDTQRATDYTYDTVPRTKKQQKENATVTSMTPPDKDGDRFSLETLDLYSLSPTKSPALGVNGIKNVGPQAKSNPKIDKNLNDMKKTLAETQSILNQLRQKRDSHKSHLSPNKQDKDDEDYVLEIKPLLPQGQGPRSPTTPTSERNIKQNYARNNKPVSVKNLLFVEGDGTADTAKLVRGHAIWGYRDDQDYDTPKSPASRVPIPKRRGAYFLTRAIWTFKVQGETKSKKSPTNLVAYPTATNKGAYPSSYEQRGLSNINEQRGLSNSYEQRGLSNSYELSGLRNSYEQRGLSNSYEQRGLSNSYEQRGLSNSYELSGLPNSYEQRGLSNSYEQTTNLVAYPTATNKGAYPTATNKGAYPNSHELRGLPNSYELRGLSNSHELRGLPNSYEQRGLSNSYEQSGLPNSYEQRGLSKQLRTTLRTKGLIQQLRTKGPIQQLRTKGPTLQLRTKGPIQQLRTKGPIQQLRTKGPIQQLRTKGPTLQLRTKGPIQQLRTKGPIQQLRTKGPIQQLRTKGPTLQLRTKGPIQQLRTKGPIQQLRTKGPIQQLRTKGPTLQLRTKGPIQQLRTKGPTLQLRTKGPIQQLRTKLPTLQLRTKGPIQTATNLSACLIATIMGPTQQLRTKESIQQLRIALTFLPLALLYT</sequence>
<feature type="region of interest" description="Disordered" evidence="1">
    <location>
        <begin position="237"/>
        <end position="287"/>
    </location>
</feature>
<feature type="compositionally biased region" description="Polar residues" evidence="1">
    <location>
        <begin position="763"/>
        <end position="782"/>
    </location>
</feature>
<keyword evidence="4" id="KW-1185">Reference proteome</keyword>
<feature type="transmembrane region" description="Helical" evidence="2">
    <location>
        <begin position="127"/>
        <end position="145"/>
    </location>
</feature>
<evidence type="ECO:0000313" key="3">
    <source>
        <dbReference type="EMBL" id="WAR12642.1"/>
    </source>
</evidence>
<feature type="region of interest" description="Disordered" evidence="1">
    <location>
        <begin position="428"/>
        <end position="453"/>
    </location>
</feature>
<keyword evidence="2" id="KW-1133">Transmembrane helix</keyword>
<feature type="compositionally biased region" description="Basic and acidic residues" evidence="1">
    <location>
        <begin position="261"/>
        <end position="272"/>
    </location>
</feature>
<feature type="compositionally biased region" description="Polar residues" evidence="1">
    <location>
        <begin position="273"/>
        <end position="287"/>
    </location>
</feature>
<feature type="compositionally biased region" description="Basic and acidic residues" evidence="1">
    <location>
        <begin position="368"/>
        <end position="380"/>
    </location>
</feature>
<keyword evidence="2" id="KW-0812">Transmembrane</keyword>
<reference evidence="3" key="1">
    <citation type="submission" date="2022-11" db="EMBL/GenBank/DDBJ databases">
        <title>Centuries of genome instability and evolution in soft-shell clam transmissible cancer (bioRxiv).</title>
        <authorList>
            <person name="Hart S.F.M."/>
            <person name="Yonemitsu M.A."/>
            <person name="Giersch R.M."/>
            <person name="Beal B.F."/>
            <person name="Arriagada G."/>
            <person name="Davis B.W."/>
            <person name="Ostrander E.A."/>
            <person name="Goff S.P."/>
            <person name="Metzger M.J."/>
        </authorList>
    </citation>
    <scope>NUCLEOTIDE SEQUENCE</scope>
    <source>
        <strain evidence="3">MELC-2E11</strain>
        <tissue evidence="3">Siphon/mantle</tissue>
    </source>
</reference>
<evidence type="ECO:0000256" key="1">
    <source>
        <dbReference type="SAM" id="MobiDB-lite"/>
    </source>
</evidence>
<dbReference type="Proteomes" id="UP001164746">
    <property type="component" value="Chromosome 8"/>
</dbReference>